<dbReference type="InterPro" id="IPR051311">
    <property type="entry name" value="DedA_domain"/>
</dbReference>
<keyword evidence="2" id="KW-1133">Transmembrane helix</keyword>
<dbReference type="GO" id="GO:0005886">
    <property type="term" value="C:plasma membrane"/>
    <property type="evidence" value="ECO:0007669"/>
    <property type="project" value="TreeGrafter"/>
</dbReference>
<dbReference type="PANTHER" id="PTHR42709:SF9">
    <property type="entry name" value="ALKALINE PHOSPHATASE LIKE PROTEIN"/>
    <property type="match status" value="1"/>
</dbReference>
<accession>A0A917M228</accession>
<comment type="similarity">
    <text evidence="1">Belongs to the DedA family.</text>
</comment>
<keyword evidence="2" id="KW-0812">Transmembrane</keyword>
<proteinExistence type="inferred from homology"/>
<organism evidence="4 5">
    <name type="scientific">Paenibacillus radicis</name>
    <name type="common">ex Gao et al. 2016</name>
    <dbReference type="NCBI Taxonomy" id="1737354"/>
    <lineage>
        <taxon>Bacteria</taxon>
        <taxon>Bacillati</taxon>
        <taxon>Bacillota</taxon>
        <taxon>Bacilli</taxon>
        <taxon>Bacillales</taxon>
        <taxon>Paenibacillaceae</taxon>
        <taxon>Paenibacillus</taxon>
    </lineage>
</organism>
<dbReference type="Proteomes" id="UP000600247">
    <property type="component" value="Unassembled WGS sequence"/>
</dbReference>
<dbReference type="InterPro" id="IPR032816">
    <property type="entry name" value="VTT_dom"/>
</dbReference>
<evidence type="ECO:0000256" key="2">
    <source>
        <dbReference type="SAM" id="Phobius"/>
    </source>
</evidence>
<gene>
    <name evidence="4" type="primary">ybfM</name>
    <name evidence="4" type="ORF">GCM10010918_29420</name>
</gene>
<name>A0A917M228_9BACL</name>
<evidence type="ECO:0000313" key="4">
    <source>
        <dbReference type="EMBL" id="GGG71892.1"/>
    </source>
</evidence>
<dbReference type="PANTHER" id="PTHR42709">
    <property type="entry name" value="ALKALINE PHOSPHATASE LIKE PROTEIN"/>
    <property type="match status" value="1"/>
</dbReference>
<keyword evidence="5" id="KW-1185">Reference proteome</keyword>
<dbReference type="EMBL" id="BMHY01000005">
    <property type="protein sequence ID" value="GGG71892.1"/>
    <property type="molecule type" value="Genomic_DNA"/>
</dbReference>
<keyword evidence="2" id="KW-0472">Membrane</keyword>
<sequence length="179" mass="20059">MDIIAFLQDIVIQYGYIAIFLCLTLGIIGLPVPDEILMMIVGYLSSIGLLYLPASLVISVLGAMSGMLCSYTLGRKFGKPLLWKYGKWVRLTANRIEKTEHWCERYGPWAICIGYYIPGLRHLTCYLAGMSAMNPRKYIIFSGLGALCWCAIFISIGYFLGGHIDFSEYHGSIWGLFSS</sequence>
<comment type="caution">
    <text evidence="4">The sequence shown here is derived from an EMBL/GenBank/DDBJ whole genome shotgun (WGS) entry which is preliminary data.</text>
</comment>
<feature type="transmembrane region" description="Helical" evidence="2">
    <location>
        <begin position="50"/>
        <end position="74"/>
    </location>
</feature>
<evidence type="ECO:0000259" key="3">
    <source>
        <dbReference type="Pfam" id="PF09335"/>
    </source>
</evidence>
<reference evidence="4 5" key="1">
    <citation type="journal article" date="2014" name="Int. J. Syst. Evol. Microbiol.">
        <title>Complete genome sequence of Corynebacterium casei LMG S-19264T (=DSM 44701T), isolated from a smear-ripened cheese.</title>
        <authorList>
            <consortium name="US DOE Joint Genome Institute (JGI-PGF)"/>
            <person name="Walter F."/>
            <person name="Albersmeier A."/>
            <person name="Kalinowski J."/>
            <person name="Ruckert C."/>
        </authorList>
    </citation>
    <scope>NUCLEOTIDE SEQUENCE [LARGE SCALE GENOMIC DNA]</scope>
    <source>
        <strain evidence="4 5">CGMCC 1.15286</strain>
    </source>
</reference>
<protein>
    <submittedName>
        <fullName evidence="4">Membrane protein YbfM</fullName>
    </submittedName>
</protein>
<feature type="transmembrane region" description="Helical" evidence="2">
    <location>
        <begin position="12"/>
        <end position="30"/>
    </location>
</feature>
<dbReference type="Pfam" id="PF09335">
    <property type="entry name" value="VTT_dom"/>
    <property type="match status" value="1"/>
</dbReference>
<evidence type="ECO:0000256" key="1">
    <source>
        <dbReference type="ARBA" id="ARBA00010792"/>
    </source>
</evidence>
<evidence type="ECO:0000313" key="5">
    <source>
        <dbReference type="Proteomes" id="UP000600247"/>
    </source>
</evidence>
<feature type="transmembrane region" description="Helical" evidence="2">
    <location>
        <begin position="138"/>
        <end position="160"/>
    </location>
</feature>
<feature type="domain" description="VTT" evidence="3">
    <location>
        <begin position="32"/>
        <end position="158"/>
    </location>
</feature>
<dbReference type="AlphaFoldDB" id="A0A917M228"/>